<dbReference type="InterPro" id="IPR039426">
    <property type="entry name" value="TonB-dep_rcpt-like"/>
</dbReference>
<feature type="region of interest" description="Disordered" evidence="10">
    <location>
        <begin position="36"/>
        <end position="67"/>
    </location>
</feature>
<evidence type="ECO:0000256" key="3">
    <source>
        <dbReference type="ARBA" id="ARBA00022452"/>
    </source>
</evidence>
<proteinExistence type="inferred from homology"/>
<keyword evidence="7 8" id="KW-0998">Cell outer membrane</keyword>
<dbReference type="PROSITE" id="PS52016">
    <property type="entry name" value="TONB_DEPENDENT_REC_3"/>
    <property type="match status" value="1"/>
</dbReference>
<gene>
    <name evidence="14" type="ORF">C7I55_23230</name>
</gene>
<dbReference type="InterPro" id="IPR012910">
    <property type="entry name" value="Plug_dom"/>
</dbReference>
<dbReference type="RefSeq" id="WP_106515436.1">
    <property type="nucleotide sequence ID" value="NZ_PXYI01000010.1"/>
</dbReference>
<keyword evidence="14" id="KW-0675">Receptor</keyword>
<feature type="domain" description="TonB-dependent receptor plug" evidence="13">
    <location>
        <begin position="88"/>
        <end position="187"/>
    </location>
</feature>
<dbReference type="OrthoDB" id="5476657at2"/>
<dbReference type="Gene3D" id="2.170.130.10">
    <property type="entry name" value="TonB-dependent receptor, plug domain"/>
    <property type="match status" value="1"/>
</dbReference>
<accession>A0A2P7QGA4</accession>
<dbReference type="SUPFAM" id="SSF56935">
    <property type="entry name" value="Porins"/>
    <property type="match status" value="1"/>
</dbReference>
<dbReference type="NCBIfam" id="TIGR01782">
    <property type="entry name" value="TonB-Xanth-Caul"/>
    <property type="match status" value="1"/>
</dbReference>
<dbReference type="AlphaFoldDB" id="A0A2P7QGA4"/>
<feature type="chain" id="PRO_5015108830" evidence="11">
    <location>
        <begin position="33"/>
        <end position="935"/>
    </location>
</feature>
<comment type="caution">
    <text evidence="14">The sequence shown here is derived from an EMBL/GenBank/DDBJ whole genome shotgun (WGS) entry which is preliminary data.</text>
</comment>
<evidence type="ECO:0000256" key="5">
    <source>
        <dbReference type="ARBA" id="ARBA00023077"/>
    </source>
</evidence>
<dbReference type="EMBL" id="PXYI01000010">
    <property type="protein sequence ID" value="PSJ36993.1"/>
    <property type="molecule type" value="Genomic_DNA"/>
</dbReference>
<keyword evidence="5 9" id="KW-0798">TonB box</keyword>
<comment type="similarity">
    <text evidence="8 9">Belongs to the TonB-dependent receptor family.</text>
</comment>
<keyword evidence="6 8" id="KW-0472">Membrane</keyword>
<dbReference type="Gene3D" id="2.40.170.20">
    <property type="entry name" value="TonB-dependent receptor, beta-barrel domain"/>
    <property type="match status" value="1"/>
</dbReference>
<dbReference type="PANTHER" id="PTHR40980">
    <property type="entry name" value="PLUG DOMAIN-CONTAINING PROTEIN"/>
    <property type="match status" value="1"/>
</dbReference>
<sequence length="935" mass="101304">MMRGSLKHAGLQSGVSLFAVGFAGLLASPALAQEQVAPSDAPADAANQSAPRVPAGEPDPTGADQPDAGIVVTGLRASIASAQAIKINSDQFVDSITAVDIGALPDRNVAEALQRISGIQITRNRGEGSGIAIRGLTQVRTEVNGRDSFGASGGRALGFEDVPSELLAGVDVYKNPSAEMIEGAIGGLVNLRTRMPFDQKGFLVAGSVGVNNYSLSDSWKFNGSLLASNRWDTGIGEIGVLLNFSWFQGNYRSDEIVVEPYVETTNLPAGLTGPRSVPDGAGFATFFGDRDRQGLYGAIQWAPSTDVELYAQVFQTNYYQEASNLSHFVTRGTDVNGVNGLTPLPGFAFDDDGTFVAGGYDGITTASNNQVAFTHNKTTDWAGGVKWQASDRLHLSADLQYIKSTSVNRSYSAFGQRDAGSYFLDLAGKTPRVSFGPAGAEDPRNFYINAVMDHLEDSDADQKTARADLEWDFDDESALRSFTAGVRYTDRSAVNRSTPYNWTFLSAPWAGNAVPFSDYAIENPFADNFFGGKADVQSVPSLDFDRLFYPQTLYDELYQRASGTGRPLIDYTGNDINTQSEKTYAGYAMLRFGHDDALSGNVGVRVVRTENRATGQTRLSYRTTPTGSDIIVQSPIDISQRYTKALPSLNLKYRLRPDLQLRAAASKGLSRPPFYDLRAIFNLSENYVTANPGDPPSFRDRTGTGGNPSLKPLTVNQADAAIEYFPNGSSLLFGTVFYKQLRNFLTTSVYPFEAEVPGAGVQTFTVTSLVNGTKGTAKGFEIGGNTFFTFLPEPFDGLGVQANVTYVDSSAPGAVGTLPNGTRVPTTLPGLSKWSYNLVGLYEKNGLRFRAAYNWRDDYLDTITGNGTGAIPIYYKAYGQIDASISYDVTPNISLVLDVVNLRNARKVQYQNIPEHPREYQLDDRRIGFSIRIRS</sequence>
<evidence type="ECO:0000313" key="15">
    <source>
        <dbReference type="Proteomes" id="UP000241167"/>
    </source>
</evidence>
<keyword evidence="4 8" id="KW-0812">Transmembrane</keyword>
<reference evidence="14 15" key="1">
    <citation type="submission" date="2018-03" db="EMBL/GenBank/DDBJ databases">
        <title>The draft genome of Sphingosinicella sp. GL-C-18.</title>
        <authorList>
            <person name="Liu L."/>
            <person name="Li L."/>
            <person name="Liang L."/>
            <person name="Zhang X."/>
            <person name="Wang T."/>
        </authorList>
    </citation>
    <scope>NUCLEOTIDE SEQUENCE [LARGE SCALE GENOMIC DNA]</scope>
    <source>
        <strain evidence="14 15">GL-C-18</strain>
    </source>
</reference>
<feature type="domain" description="TonB-dependent receptor-like beta-barrel" evidence="12">
    <location>
        <begin position="426"/>
        <end position="902"/>
    </location>
</feature>
<feature type="signal peptide" evidence="11">
    <location>
        <begin position="1"/>
        <end position="32"/>
    </location>
</feature>
<dbReference type="InterPro" id="IPR010104">
    <property type="entry name" value="TonB_rcpt_bac"/>
</dbReference>
<organism evidence="14 15">
    <name type="scientific">Allosphingosinicella deserti</name>
    <dbReference type="NCBI Taxonomy" id="2116704"/>
    <lineage>
        <taxon>Bacteria</taxon>
        <taxon>Pseudomonadati</taxon>
        <taxon>Pseudomonadota</taxon>
        <taxon>Alphaproteobacteria</taxon>
        <taxon>Sphingomonadales</taxon>
        <taxon>Sphingomonadaceae</taxon>
        <taxon>Allosphingosinicella</taxon>
    </lineage>
</organism>
<evidence type="ECO:0000259" key="12">
    <source>
        <dbReference type="Pfam" id="PF00593"/>
    </source>
</evidence>
<dbReference type="GO" id="GO:0009279">
    <property type="term" value="C:cell outer membrane"/>
    <property type="evidence" value="ECO:0007669"/>
    <property type="project" value="UniProtKB-SubCell"/>
</dbReference>
<evidence type="ECO:0000256" key="10">
    <source>
        <dbReference type="SAM" id="MobiDB-lite"/>
    </source>
</evidence>
<keyword evidence="2 8" id="KW-0813">Transport</keyword>
<dbReference type="CDD" id="cd01347">
    <property type="entry name" value="ligand_gated_channel"/>
    <property type="match status" value="1"/>
</dbReference>
<evidence type="ECO:0000256" key="8">
    <source>
        <dbReference type="PROSITE-ProRule" id="PRU01360"/>
    </source>
</evidence>
<evidence type="ECO:0000256" key="11">
    <source>
        <dbReference type="SAM" id="SignalP"/>
    </source>
</evidence>
<protein>
    <submittedName>
        <fullName evidence="14">TonB-dependent receptor</fullName>
    </submittedName>
</protein>
<evidence type="ECO:0000256" key="1">
    <source>
        <dbReference type="ARBA" id="ARBA00004571"/>
    </source>
</evidence>
<name>A0A2P7QGA4_9SPHN</name>
<dbReference type="PANTHER" id="PTHR40980:SF3">
    <property type="entry name" value="TONB-DEPENDENT RECEPTOR-LIKE BETA-BARREL DOMAIN-CONTAINING PROTEIN"/>
    <property type="match status" value="1"/>
</dbReference>
<keyword evidence="15" id="KW-1185">Reference proteome</keyword>
<evidence type="ECO:0000256" key="9">
    <source>
        <dbReference type="RuleBase" id="RU003357"/>
    </source>
</evidence>
<evidence type="ECO:0000256" key="4">
    <source>
        <dbReference type="ARBA" id="ARBA00022692"/>
    </source>
</evidence>
<dbReference type="InterPro" id="IPR037066">
    <property type="entry name" value="Plug_dom_sf"/>
</dbReference>
<evidence type="ECO:0000256" key="2">
    <source>
        <dbReference type="ARBA" id="ARBA00022448"/>
    </source>
</evidence>
<keyword evidence="11" id="KW-0732">Signal</keyword>
<dbReference type="InterPro" id="IPR036942">
    <property type="entry name" value="Beta-barrel_TonB_sf"/>
</dbReference>
<dbReference type="InterPro" id="IPR000531">
    <property type="entry name" value="Beta-barrel_TonB"/>
</dbReference>
<comment type="subcellular location">
    <subcellularLocation>
        <location evidence="1 8">Cell outer membrane</location>
        <topology evidence="1 8">Multi-pass membrane protein</topology>
    </subcellularLocation>
</comment>
<dbReference type="Pfam" id="PF00593">
    <property type="entry name" value="TonB_dep_Rec_b-barrel"/>
    <property type="match status" value="1"/>
</dbReference>
<evidence type="ECO:0000256" key="7">
    <source>
        <dbReference type="ARBA" id="ARBA00023237"/>
    </source>
</evidence>
<evidence type="ECO:0000256" key="6">
    <source>
        <dbReference type="ARBA" id="ARBA00023136"/>
    </source>
</evidence>
<dbReference type="Proteomes" id="UP000241167">
    <property type="component" value="Unassembled WGS sequence"/>
</dbReference>
<dbReference type="Pfam" id="PF07715">
    <property type="entry name" value="Plug"/>
    <property type="match status" value="1"/>
</dbReference>
<keyword evidence="3 8" id="KW-1134">Transmembrane beta strand</keyword>
<evidence type="ECO:0000313" key="14">
    <source>
        <dbReference type="EMBL" id="PSJ36993.1"/>
    </source>
</evidence>
<evidence type="ECO:0000259" key="13">
    <source>
        <dbReference type="Pfam" id="PF07715"/>
    </source>
</evidence>